<feature type="transmembrane region" description="Helical" evidence="5">
    <location>
        <begin position="376"/>
        <end position="398"/>
    </location>
</feature>
<protein>
    <recommendedName>
        <fullName evidence="6">Integral membrane bound transporter domain-containing protein</fullName>
    </recommendedName>
</protein>
<feature type="transmembrane region" description="Helical" evidence="5">
    <location>
        <begin position="467"/>
        <end position="487"/>
    </location>
</feature>
<dbReference type="GO" id="GO:0016020">
    <property type="term" value="C:membrane"/>
    <property type="evidence" value="ECO:0007669"/>
    <property type="project" value="UniProtKB-SubCell"/>
</dbReference>
<feature type="transmembrane region" description="Helical" evidence="5">
    <location>
        <begin position="20"/>
        <end position="46"/>
    </location>
</feature>
<keyword evidence="8" id="KW-1185">Reference proteome</keyword>
<evidence type="ECO:0000256" key="3">
    <source>
        <dbReference type="ARBA" id="ARBA00022989"/>
    </source>
</evidence>
<dbReference type="RefSeq" id="WP_144348441.1">
    <property type="nucleotide sequence ID" value="NZ_VMKP01000004.1"/>
</dbReference>
<comment type="caution">
    <text evidence="7">The sequence shown here is derived from an EMBL/GenBank/DDBJ whole genome shotgun (WGS) entry which is preliminary data.</text>
</comment>
<dbReference type="Proteomes" id="UP000316688">
    <property type="component" value="Unassembled WGS sequence"/>
</dbReference>
<evidence type="ECO:0000259" key="6">
    <source>
        <dbReference type="Pfam" id="PF13515"/>
    </source>
</evidence>
<keyword evidence="2 5" id="KW-0812">Transmembrane</keyword>
<evidence type="ECO:0000313" key="7">
    <source>
        <dbReference type="EMBL" id="TVO63938.1"/>
    </source>
</evidence>
<evidence type="ECO:0000256" key="5">
    <source>
        <dbReference type="SAM" id="Phobius"/>
    </source>
</evidence>
<evidence type="ECO:0000256" key="4">
    <source>
        <dbReference type="ARBA" id="ARBA00023136"/>
    </source>
</evidence>
<sequence>MSILADLAPRPGRFRDAVSIGGLCTAIVVVSMTLRIPEAGLAAYLVFFAYRPDANGTIAVAVVFAALSILVVGLSIPMLAAVVDNPPARMALVAVITFVGMWLASATPLGPIASTLAMLLTFLVILPDVVNLPIPNEIELLTRGIAWVGPIVIVAMITIGVLAYLFGRNAVGVVEDRLAERLAAVEERLAGRIDARAFAERATAAPARVEDLNKFAGLSTSRADWQRLQALDRELLELMLAVAALDASGADQRTRSGLAAALTDTAAMVHASAPESTADRPLVAATAEDVAAQLRRVGGILKGDPLPAAPARANESVGFRALLAEPRHWQFATKVTLAAMACIVLFTGLEWVSVHTCLITCYYVSEATLGESVHKMTLRMIGCLIGAAIAALSLIYLVPLMNDVGQLALLVFVVASIGGWIGVGSERIAYAGFQIVLAFFLVVLEAFGTFGVNFGPSYDFEPATGRIIGILLGSLACAFAFVALWPLPMRVDVADGIQRAYRSVAAGLRGSPLPERAGVLAGLGRARDLQDYTAFERAVEIDSITPAWGAAVDEAFTTLAVASTLERRRARASGAPLINTQAFAEAFEQDAETFAMGRLAPPWTRTADPSLGATGADAKDQALVNYLQEIAGCRTAPCAAESPQPALSS</sequence>
<dbReference type="AlphaFoldDB" id="A0A557RFJ3"/>
<feature type="transmembrane region" description="Helical" evidence="5">
    <location>
        <begin position="58"/>
        <end position="83"/>
    </location>
</feature>
<comment type="subcellular location">
    <subcellularLocation>
        <location evidence="1">Membrane</location>
        <topology evidence="1">Multi-pass membrane protein</topology>
    </subcellularLocation>
</comment>
<feature type="transmembrane region" description="Helical" evidence="5">
    <location>
        <begin position="90"/>
        <end position="106"/>
    </location>
</feature>
<evidence type="ECO:0000313" key="8">
    <source>
        <dbReference type="Proteomes" id="UP000316688"/>
    </source>
</evidence>
<dbReference type="EMBL" id="VMKP01000004">
    <property type="protein sequence ID" value="TVO63938.1"/>
    <property type="molecule type" value="Genomic_DNA"/>
</dbReference>
<dbReference type="InterPro" id="IPR049453">
    <property type="entry name" value="Memb_transporter_dom"/>
</dbReference>
<dbReference type="Pfam" id="PF13515">
    <property type="entry name" value="FUSC_2"/>
    <property type="match status" value="1"/>
</dbReference>
<proteinExistence type="predicted"/>
<reference evidence="7 8" key="1">
    <citation type="submission" date="2019-07" db="EMBL/GenBank/DDBJ databases">
        <title>Reclasification of Spiribacter aquaticus.</title>
        <authorList>
            <person name="Leon M.J."/>
            <person name="Sanchez-Porro C."/>
            <person name="Ventosa A."/>
        </authorList>
    </citation>
    <scope>NUCLEOTIDE SEQUENCE [LARGE SCALE GENOMIC DNA]</scope>
    <source>
        <strain evidence="7 8">SP30</strain>
    </source>
</reference>
<evidence type="ECO:0000256" key="1">
    <source>
        <dbReference type="ARBA" id="ARBA00004141"/>
    </source>
</evidence>
<keyword evidence="3 5" id="KW-1133">Transmembrane helix</keyword>
<feature type="transmembrane region" description="Helical" evidence="5">
    <location>
        <begin position="404"/>
        <end position="423"/>
    </location>
</feature>
<evidence type="ECO:0000256" key="2">
    <source>
        <dbReference type="ARBA" id="ARBA00022692"/>
    </source>
</evidence>
<organism evidence="7 8">
    <name type="scientific">Spiribacter aquaticus</name>
    <dbReference type="NCBI Taxonomy" id="1935996"/>
    <lineage>
        <taxon>Bacteria</taxon>
        <taxon>Pseudomonadati</taxon>
        <taxon>Pseudomonadota</taxon>
        <taxon>Gammaproteobacteria</taxon>
        <taxon>Chromatiales</taxon>
        <taxon>Ectothiorhodospiraceae</taxon>
        <taxon>Spiribacter</taxon>
    </lineage>
</organism>
<feature type="transmembrane region" description="Helical" evidence="5">
    <location>
        <begin position="435"/>
        <end position="455"/>
    </location>
</feature>
<accession>A0A557RFJ3</accession>
<gene>
    <name evidence="7" type="ORF">FPL11_09805</name>
</gene>
<name>A0A557RFJ3_9GAMM</name>
<feature type="transmembrane region" description="Helical" evidence="5">
    <location>
        <begin position="144"/>
        <end position="167"/>
    </location>
</feature>
<feature type="domain" description="Integral membrane bound transporter" evidence="6">
    <location>
        <begin position="344"/>
        <end position="476"/>
    </location>
</feature>
<keyword evidence="4 5" id="KW-0472">Membrane</keyword>